<evidence type="ECO:0000313" key="2">
    <source>
        <dbReference type="EMBL" id="MFC5530791.1"/>
    </source>
</evidence>
<sequence length="212" mass="24522">MTKSDLLFQIRVAQGFNQMISDCEADLRKDEYPLIRVRQYLLTNRLKLTAALLVAFTLIGFYVGGGVLWWIVAFAPLYYASAARSLNRFVSNRRKAKRREERASLTARIEEYKARMHAPKVIPDAFLFQHALASFEMYLENMRADTLKECIQIYEEERRHEIADVKAQMRQGEMMRQNQANADRAHADAQEQTAEIKNAPYVAASAFHITKK</sequence>
<reference evidence="3" key="1">
    <citation type="journal article" date="2019" name="Int. J. Syst. Evol. Microbiol.">
        <title>The Global Catalogue of Microorganisms (GCM) 10K type strain sequencing project: providing services to taxonomists for standard genome sequencing and annotation.</title>
        <authorList>
            <consortium name="The Broad Institute Genomics Platform"/>
            <consortium name="The Broad Institute Genome Sequencing Center for Infectious Disease"/>
            <person name="Wu L."/>
            <person name="Ma J."/>
        </authorList>
    </citation>
    <scope>NUCLEOTIDE SEQUENCE [LARGE SCALE GENOMIC DNA]</scope>
    <source>
        <strain evidence="3">CGMCC 1.18578</strain>
    </source>
</reference>
<feature type="transmembrane region" description="Helical" evidence="1">
    <location>
        <begin position="46"/>
        <end position="63"/>
    </location>
</feature>
<name>A0ABW0R0L5_9BACL</name>
<proteinExistence type="predicted"/>
<keyword evidence="1" id="KW-1133">Transmembrane helix</keyword>
<dbReference type="EMBL" id="JBHSNC010000047">
    <property type="protein sequence ID" value="MFC5530791.1"/>
    <property type="molecule type" value="Genomic_DNA"/>
</dbReference>
<dbReference type="RefSeq" id="WP_378112734.1">
    <property type="nucleotide sequence ID" value="NZ_JBHSNC010000047.1"/>
</dbReference>
<keyword evidence="1" id="KW-0812">Transmembrane</keyword>
<evidence type="ECO:0000256" key="1">
    <source>
        <dbReference type="SAM" id="Phobius"/>
    </source>
</evidence>
<gene>
    <name evidence="2" type="ORF">ACFPQ4_15280</name>
</gene>
<keyword evidence="1" id="KW-0472">Membrane</keyword>
<comment type="caution">
    <text evidence="2">The sequence shown here is derived from an EMBL/GenBank/DDBJ whole genome shotgun (WGS) entry which is preliminary data.</text>
</comment>
<organism evidence="2 3">
    <name type="scientific">Cohnella yongneupensis</name>
    <dbReference type="NCBI Taxonomy" id="425006"/>
    <lineage>
        <taxon>Bacteria</taxon>
        <taxon>Bacillati</taxon>
        <taxon>Bacillota</taxon>
        <taxon>Bacilli</taxon>
        <taxon>Bacillales</taxon>
        <taxon>Paenibacillaceae</taxon>
        <taxon>Cohnella</taxon>
    </lineage>
</organism>
<dbReference type="Proteomes" id="UP001596108">
    <property type="component" value="Unassembled WGS sequence"/>
</dbReference>
<protein>
    <submittedName>
        <fullName evidence="2">Uncharacterized protein</fullName>
    </submittedName>
</protein>
<keyword evidence="3" id="KW-1185">Reference proteome</keyword>
<accession>A0ABW0R0L5</accession>
<evidence type="ECO:0000313" key="3">
    <source>
        <dbReference type="Proteomes" id="UP001596108"/>
    </source>
</evidence>